<dbReference type="PROSITE" id="PS50883">
    <property type="entry name" value="EAL"/>
    <property type="match status" value="1"/>
</dbReference>
<dbReference type="Gene3D" id="3.30.450.20">
    <property type="entry name" value="PAS domain"/>
    <property type="match status" value="1"/>
</dbReference>
<comment type="caution">
    <text evidence="4">The sequence shown here is derived from an EMBL/GenBank/DDBJ whole genome shotgun (WGS) entry which is preliminary data.</text>
</comment>
<dbReference type="NCBIfam" id="TIGR00229">
    <property type="entry name" value="sensory_box"/>
    <property type="match status" value="1"/>
</dbReference>
<keyword evidence="1" id="KW-0812">Transmembrane</keyword>
<dbReference type="InterPro" id="IPR043128">
    <property type="entry name" value="Rev_trsase/Diguanyl_cyclase"/>
</dbReference>
<dbReference type="InterPro" id="IPR000160">
    <property type="entry name" value="GGDEF_dom"/>
</dbReference>
<dbReference type="Proteomes" id="UP001429601">
    <property type="component" value="Unassembled WGS sequence"/>
</dbReference>
<dbReference type="PANTHER" id="PTHR44757:SF2">
    <property type="entry name" value="BIOFILM ARCHITECTURE MAINTENANCE PROTEIN MBAA"/>
    <property type="match status" value="1"/>
</dbReference>
<dbReference type="Pfam" id="PF00563">
    <property type="entry name" value="EAL"/>
    <property type="match status" value="1"/>
</dbReference>
<keyword evidence="1" id="KW-1133">Transmembrane helix</keyword>
<dbReference type="InterPro" id="IPR052155">
    <property type="entry name" value="Biofilm_reg_signaling"/>
</dbReference>
<dbReference type="PROSITE" id="PS50112">
    <property type="entry name" value="PAS"/>
    <property type="match status" value="1"/>
</dbReference>
<dbReference type="EMBL" id="JAAQQR010000001">
    <property type="protein sequence ID" value="NID03406.1"/>
    <property type="molecule type" value="Genomic_DNA"/>
</dbReference>
<dbReference type="Pfam" id="PF00990">
    <property type="entry name" value="GGDEF"/>
    <property type="match status" value="1"/>
</dbReference>
<dbReference type="SMART" id="SM00267">
    <property type="entry name" value="GGDEF"/>
    <property type="match status" value="1"/>
</dbReference>
<feature type="transmembrane region" description="Helical" evidence="1">
    <location>
        <begin position="265"/>
        <end position="287"/>
    </location>
</feature>
<accession>A0ABX0Q0X6</accession>
<feature type="transmembrane region" description="Helical" evidence="1">
    <location>
        <begin position="12"/>
        <end position="32"/>
    </location>
</feature>
<name>A0ABX0Q0X6_9GAMM</name>
<organism evidence="4 5">
    <name type="scientific">Luteibacter jiangsuensis</name>
    <dbReference type="NCBI Taxonomy" id="637577"/>
    <lineage>
        <taxon>Bacteria</taxon>
        <taxon>Pseudomonadati</taxon>
        <taxon>Pseudomonadota</taxon>
        <taxon>Gammaproteobacteria</taxon>
        <taxon>Lysobacterales</taxon>
        <taxon>Rhodanobacteraceae</taxon>
        <taxon>Luteibacter</taxon>
    </lineage>
</organism>
<evidence type="ECO:0000256" key="1">
    <source>
        <dbReference type="SAM" id="Phobius"/>
    </source>
</evidence>
<evidence type="ECO:0000259" key="3">
    <source>
        <dbReference type="PROSITE" id="PS50883"/>
    </source>
</evidence>
<evidence type="ECO:0000259" key="2">
    <source>
        <dbReference type="PROSITE" id="PS50112"/>
    </source>
</evidence>
<protein>
    <submittedName>
        <fullName evidence="4">EAL domain-containing protein</fullName>
    </submittedName>
</protein>
<reference evidence="4 5" key="1">
    <citation type="journal article" date="2011" name="Curr. Microbiol.">
        <title>Luteibacter jiangsuensis sp. nov.: a methamidophos-degrading bacterium isolated from a methamidophos-manufacturing factory.</title>
        <authorList>
            <person name="Wang L."/>
            <person name="Wang G.L."/>
            <person name="Li S.P."/>
            <person name="Jiang J.D."/>
        </authorList>
    </citation>
    <scope>NUCLEOTIDE SEQUENCE [LARGE SCALE GENOMIC DNA]</scope>
    <source>
        <strain evidence="4 5">CGMCC 1.10133</strain>
    </source>
</reference>
<feature type="domain" description="PAS" evidence="2">
    <location>
        <begin position="314"/>
        <end position="359"/>
    </location>
</feature>
<dbReference type="InterPro" id="IPR029787">
    <property type="entry name" value="Nucleotide_cyclase"/>
</dbReference>
<evidence type="ECO:0000313" key="4">
    <source>
        <dbReference type="EMBL" id="NID03406.1"/>
    </source>
</evidence>
<dbReference type="CDD" id="cd12915">
    <property type="entry name" value="PDC2_DGC_like"/>
    <property type="match status" value="1"/>
</dbReference>
<evidence type="ECO:0000313" key="5">
    <source>
        <dbReference type="Proteomes" id="UP001429601"/>
    </source>
</evidence>
<dbReference type="SUPFAM" id="SSF55785">
    <property type="entry name" value="PYP-like sensor domain (PAS domain)"/>
    <property type="match status" value="1"/>
</dbReference>
<keyword evidence="5" id="KW-1185">Reference proteome</keyword>
<sequence>MAEAAHYRSARLVRMVGGVLALVLAVGLALVLDTDYERRVETARVQTKAFADSGQHLLGEHLGVVQRAMEGVASDSAEFVATVPDRARALISENMAGVARRQKNEIADLLFVDGNGKAITPGEGDPTLPAWVHDAENHENLRLGPLESRRGQWLLPIAVPAGDNRWVLARLRQTQLQVIVEHVHAGTGGVAAITDRYGKIVARTGHSPGAVGESADGLFEPFGPANSRRVTHTDGVNRMVAVSGPEKYPLWITVGVATSAVLSPWYRFAFFGICLYLVYCVGFAYLYRRVAASERAQIRELNERLQIQSQLADAERRFRLAFDKNPLPYWVFDTKTLAFLEVNEAAVRNYGYSRDEFLSMRITDIRSLQDARILERLFQAPDRSEDVEPDTVWVHRRKDGTTLDVRVHAASIDFDGHAARLVLAEDITERLRSERALTYRATHDVITGLPNTEAMVEYLDHGIGEQAWYELVYIHLRGIDQVSDTFGLEVGRNVLRQVAARFAAIGTAHGMVAHRPGERFLVAIVDPDRRDDVVAKLLAVVNEPVAVNDTFHTLDPQLGTASHPLDGRRAGQVIASAALAAHARTHAPEPIQVFEPAMAERAMGRLTMASRMRQAIDSGELTMHFQPIVDAPTGEICKLEALVRWCQPDGTQVPPAVFIPLCEKAGLVLPLGRWTLDSVAKACLELAGAGHGELPVALNVSAVQFQRGDVAAQVRAVVNAYHLSAHALQVELTESSLMDQERAVPALRALRAQGTHVSLDDFGTGFSSMSYLRDLPIDSLKIDRSFVVGVDTDERAASICRSIIVLAHTLGMTVVAEGVESESQYSWLSRNGCDQIQGYHVAQPMPLPSLLAYLATRPPARPAHSRAADTG</sequence>
<dbReference type="Gene3D" id="3.30.70.270">
    <property type="match status" value="1"/>
</dbReference>
<dbReference type="RefSeq" id="WP_167122119.1">
    <property type="nucleotide sequence ID" value="NZ_JAAQQR010000001.1"/>
</dbReference>
<dbReference type="SMART" id="SM00052">
    <property type="entry name" value="EAL"/>
    <property type="match status" value="1"/>
</dbReference>
<gene>
    <name evidence="4" type="ORF">HBF26_00795</name>
</gene>
<dbReference type="Pfam" id="PF13426">
    <property type="entry name" value="PAS_9"/>
    <property type="match status" value="1"/>
</dbReference>
<dbReference type="Gene3D" id="3.20.20.450">
    <property type="entry name" value="EAL domain"/>
    <property type="match status" value="1"/>
</dbReference>
<keyword evidence="1" id="KW-0472">Membrane</keyword>
<dbReference type="InterPro" id="IPR035965">
    <property type="entry name" value="PAS-like_dom_sf"/>
</dbReference>
<dbReference type="InterPro" id="IPR035919">
    <property type="entry name" value="EAL_sf"/>
</dbReference>
<dbReference type="SUPFAM" id="SSF55073">
    <property type="entry name" value="Nucleotide cyclase"/>
    <property type="match status" value="1"/>
</dbReference>
<dbReference type="CDD" id="cd01948">
    <property type="entry name" value="EAL"/>
    <property type="match status" value="1"/>
</dbReference>
<dbReference type="SUPFAM" id="SSF141868">
    <property type="entry name" value="EAL domain-like"/>
    <property type="match status" value="1"/>
</dbReference>
<proteinExistence type="predicted"/>
<dbReference type="InterPro" id="IPR000014">
    <property type="entry name" value="PAS"/>
</dbReference>
<dbReference type="CDD" id="cd00130">
    <property type="entry name" value="PAS"/>
    <property type="match status" value="1"/>
</dbReference>
<feature type="domain" description="EAL" evidence="3">
    <location>
        <begin position="605"/>
        <end position="858"/>
    </location>
</feature>
<dbReference type="InterPro" id="IPR001633">
    <property type="entry name" value="EAL_dom"/>
</dbReference>
<dbReference type="SMART" id="SM00091">
    <property type="entry name" value="PAS"/>
    <property type="match status" value="1"/>
</dbReference>
<dbReference type="PANTHER" id="PTHR44757">
    <property type="entry name" value="DIGUANYLATE CYCLASE DGCP"/>
    <property type="match status" value="1"/>
</dbReference>